<dbReference type="PANTHER" id="PTHR43744">
    <property type="entry name" value="ABC TRANSPORTER PERMEASE PROTEIN MG189-RELATED-RELATED"/>
    <property type="match status" value="1"/>
</dbReference>
<keyword evidence="3 8" id="KW-0813">Transport</keyword>
<comment type="caution">
    <text evidence="10">The sequence shown here is derived from an EMBL/GenBank/DDBJ whole genome shotgun (WGS) entry which is preliminary data.</text>
</comment>
<dbReference type="Gene3D" id="1.10.3720.10">
    <property type="entry name" value="MetI-like"/>
    <property type="match status" value="1"/>
</dbReference>
<evidence type="ECO:0000256" key="6">
    <source>
        <dbReference type="ARBA" id="ARBA00022989"/>
    </source>
</evidence>
<dbReference type="RefSeq" id="WP_103680624.1">
    <property type="nucleotide sequence ID" value="NZ_LPWH01000093.1"/>
</dbReference>
<evidence type="ECO:0000256" key="5">
    <source>
        <dbReference type="ARBA" id="ARBA00022692"/>
    </source>
</evidence>
<evidence type="ECO:0000256" key="3">
    <source>
        <dbReference type="ARBA" id="ARBA00022448"/>
    </source>
</evidence>
<dbReference type="PANTHER" id="PTHR43744:SF8">
    <property type="entry name" value="SN-GLYCEROL-3-PHOSPHATE TRANSPORT SYSTEM PERMEASE PROTEIN UGPE"/>
    <property type="match status" value="1"/>
</dbReference>
<feature type="transmembrane region" description="Helical" evidence="8">
    <location>
        <begin position="72"/>
        <end position="99"/>
    </location>
</feature>
<name>A0A2S4JJE9_9SPIO</name>
<feature type="domain" description="ABC transmembrane type-1" evidence="9">
    <location>
        <begin position="73"/>
        <end position="266"/>
    </location>
</feature>
<evidence type="ECO:0000313" key="10">
    <source>
        <dbReference type="EMBL" id="POQ99657.1"/>
    </source>
</evidence>
<protein>
    <recommendedName>
        <fullName evidence="2">sn-glycerol-3-phosphate transport system permease protein UgpE</fullName>
    </recommendedName>
</protein>
<dbReference type="Pfam" id="PF00528">
    <property type="entry name" value="BPD_transp_1"/>
    <property type="match status" value="1"/>
</dbReference>
<dbReference type="InterPro" id="IPR000515">
    <property type="entry name" value="MetI-like"/>
</dbReference>
<dbReference type="SUPFAM" id="SSF161098">
    <property type="entry name" value="MetI-like"/>
    <property type="match status" value="1"/>
</dbReference>
<reference evidence="11" key="1">
    <citation type="submission" date="2015-12" db="EMBL/GenBank/DDBJ databases">
        <authorList>
            <person name="Lodha T.D."/>
            <person name="Chintalapati S."/>
            <person name="Chintalapati V.R."/>
            <person name="Sravanthi T."/>
        </authorList>
    </citation>
    <scope>NUCLEOTIDE SEQUENCE [LARGE SCALE GENOMIC DNA]</scope>
    <source>
        <strain evidence="11">JC133</strain>
    </source>
</reference>
<accession>A0A2S4JJE9</accession>
<feature type="transmembrane region" description="Helical" evidence="8">
    <location>
        <begin position="245"/>
        <end position="266"/>
    </location>
</feature>
<dbReference type="InterPro" id="IPR035906">
    <property type="entry name" value="MetI-like_sf"/>
</dbReference>
<evidence type="ECO:0000256" key="8">
    <source>
        <dbReference type="RuleBase" id="RU363032"/>
    </source>
</evidence>
<feature type="transmembrane region" description="Helical" evidence="8">
    <location>
        <begin position="198"/>
        <end position="220"/>
    </location>
</feature>
<evidence type="ECO:0000256" key="2">
    <source>
        <dbReference type="ARBA" id="ARBA00020515"/>
    </source>
</evidence>
<feature type="transmembrane region" description="Helical" evidence="8">
    <location>
        <begin position="13"/>
        <end position="34"/>
    </location>
</feature>
<keyword evidence="4" id="KW-1003">Cell membrane</keyword>
<evidence type="ECO:0000259" key="9">
    <source>
        <dbReference type="PROSITE" id="PS50928"/>
    </source>
</evidence>
<organism evidence="10 11">
    <name type="scientific">Alkalispirochaeta sphaeroplastigenens</name>
    <dbReference type="NCBI Taxonomy" id="1187066"/>
    <lineage>
        <taxon>Bacteria</taxon>
        <taxon>Pseudomonadati</taxon>
        <taxon>Spirochaetota</taxon>
        <taxon>Spirochaetia</taxon>
        <taxon>Spirochaetales</taxon>
        <taxon>Spirochaetaceae</taxon>
        <taxon>Alkalispirochaeta</taxon>
    </lineage>
</organism>
<keyword evidence="6 8" id="KW-1133">Transmembrane helix</keyword>
<evidence type="ECO:0000256" key="4">
    <source>
        <dbReference type="ARBA" id="ARBA00022475"/>
    </source>
</evidence>
<evidence type="ECO:0000256" key="7">
    <source>
        <dbReference type="ARBA" id="ARBA00023136"/>
    </source>
</evidence>
<dbReference type="AlphaFoldDB" id="A0A2S4JJE9"/>
<gene>
    <name evidence="10" type="ORF">AU468_10125</name>
</gene>
<evidence type="ECO:0000256" key="1">
    <source>
        <dbReference type="ARBA" id="ARBA00004651"/>
    </source>
</evidence>
<sequence length="281" mass="31725">MAGRIGKLTWWEIFARALLYLWCGFSIFVFLWVINSSLKTNREFFTDIWALFSTPQTANYEKVWVTYQLGRYFINSLLLVLPSVLALLAISAPAAYVLARIPFPFREGLTRIVSFGMGIPYQLLLVPLFFLLFRLGLINNLLGLILVYVALSVPFTVFLLLGYFRTLPRTLEEAAEIDGCGPIRTFFQIMLPLARNGLVAAAVLNFVGLWNEFLLALTFLNRQSLYPLSRGLYALQGSLQYTGDWVSLFAAFTLVVIPTFLLFILLSRTIVAGMTMGAVKE</sequence>
<feature type="transmembrane region" description="Helical" evidence="8">
    <location>
        <begin position="141"/>
        <end position="164"/>
    </location>
</feature>
<comment type="similarity">
    <text evidence="8">Belongs to the binding-protein-dependent transport system permease family.</text>
</comment>
<dbReference type="GO" id="GO:0005886">
    <property type="term" value="C:plasma membrane"/>
    <property type="evidence" value="ECO:0007669"/>
    <property type="project" value="UniProtKB-SubCell"/>
</dbReference>
<dbReference type="OrthoDB" id="9771544at2"/>
<dbReference type="EMBL" id="LPWH01000093">
    <property type="protein sequence ID" value="POQ99657.1"/>
    <property type="molecule type" value="Genomic_DNA"/>
</dbReference>
<keyword evidence="7 8" id="KW-0472">Membrane</keyword>
<dbReference type="Proteomes" id="UP000237350">
    <property type="component" value="Unassembled WGS sequence"/>
</dbReference>
<feature type="transmembrane region" description="Helical" evidence="8">
    <location>
        <begin position="111"/>
        <end position="135"/>
    </location>
</feature>
<proteinExistence type="inferred from homology"/>
<comment type="subcellular location">
    <subcellularLocation>
        <location evidence="1 8">Cell membrane</location>
        <topology evidence="1 8">Multi-pass membrane protein</topology>
    </subcellularLocation>
</comment>
<dbReference type="PROSITE" id="PS50928">
    <property type="entry name" value="ABC_TM1"/>
    <property type="match status" value="1"/>
</dbReference>
<evidence type="ECO:0000313" key="11">
    <source>
        <dbReference type="Proteomes" id="UP000237350"/>
    </source>
</evidence>
<dbReference type="CDD" id="cd06261">
    <property type="entry name" value="TM_PBP2"/>
    <property type="match status" value="1"/>
</dbReference>
<keyword evidence="11" id="KW-1185">Reference proteome</keyword>
<dbReference type="GO" id="GO:0055085">
    <property type="term" value="P:transmembrane transport"/>
    <property type="evidence" value="ECO:0007669"/>
    <property type="project" value="InterPro"/>
</dbReference>
<keyword evidence="5 8" id="KW-0812">Transmembrane</keyword>